<dbReference type="EMBL" id="BMCI01000010">
    <property type="protein sequence ID" value="GGC72547.1"/>
    <property type="molecule type" value="Genomic_DNA"/>
</dbReference>
<protein>
    <submittedName>
        <fullName evidence="1">Uncharacterized protein</fullName>
    </submittedName>
</protein>
<sequence>MSHQVRVAFDEDTFERMEEGAPAALQDPEVVRHYVSLGLVLSDVMQSSIHESIAGGVQPAQADDLDDEQ</sequence>
<reference evidence="1" key="2">
    <citation type="submission" date="2020-09" db="EMBL/GenBank/DDBJ databases">
        <authorList>
            <person name="Sun Q."/>
            <person name="Sedlacek I."/>
        </authorList>
    </citation>
    <scope>NUCLEOTIDE SEQUENCE</scope>
    <source>
        <strain evidence="1">CCM 7217</strain>
    </source>
</reference>
<dbReference type="AlphaFoldDB" id="A0A830EFG6"/>
<dbReference type="RefSeq" id="WP_007273995.1">
    <property type="nucleotide sequence ID" value="NZ_BMCI01000010.1"/>
</dbReference>
<organism evidence="1 2">
    <name type="scientific">Haloferax sulfurifontis</name>
    <dbReference type="NCBI Taxonomy" id="255616"/>
    <lineage>
        <taxon>Archaea</taxon>
        <taxon>Methanobacteriati</taxon>
        <taxon>Methanobacteriota</taxon>
        <taxon>Stenosarchaea group</taxon>
        <taxon>Halobacteria</taxon>
        <taxon>Halobacteriales</taxon>
        <taxon>Haloferacaceae</taxon>
        <taxon>Haloferax</taxon>
    </lineage>
</organism>
<evidence type="ECO:0000313" key="2">
    <source>
        <dbReference type="Proteomes" id="UP000646833"/>
    </source>
</evidence>
<name>A0A830EFG6_9EURY</name>
<accession>A0A830EFG6</accession>
<evidence type="ECO:0000313" key="1">
    <source>
        <dbReference type="EMBL" id="GGC72547.1"/>
    </source>
</evidence>
<reference evidence="1" key="1">
    <citation type="journal article" date="2014" name="Int. J. Syst. Evol. Microbiol.">
        <title>Complete genome sequence of Corynebacterium casei LMG S-19264T (=DSM 44701T), isolated from a smear-ripened cheese.</title>
        <authorList>
            <consortium name="US DOE Joint Genome Institute (JGI-PGF)"/>
            <person name="Walter F."/>
            <person name="Albersmeier A."/>
            <person name="Kalinowski J."/>
            <person name="Ruckert C."/>
        </authorList>
    </citation>
    <scope>NUCLEOTIDE SEQUENCE</scope>
    <source>
        <strain evidence="1">CCM 7217</strain>
    </source>
</reference>
<proteinExistence type="predicted"/>
<dbReference type="Proteomes" id="UP000646833">
    <property type="component" value="Unassembled WGS sequence"/>
</dbReference>
<gene>
    <name evidence="1" type="ORF">GCM10007209_38120</name>
</gene>
<comment type="caution">
    <text evidence="1">The sequence shown here is derived from an EMBL/GenBank/DDBJ whole genome shotgun (WGS) entry which is preliminary data.</text>
</comment>